<name>A0ACC2NIL5_9HYME</name>
<accession>A0ACC2NIL5</accession>
<protein>
    <submittedName>
        <fullName evidence="1">Uncharacterized protein</fullName>
    </submittedName>
</protein>
<organism evidence="1 2">
    <name type="scientific">Eretmocerus hayati</name>
    <dbReference type="NCBI Taxonomy" id="131215"/>
    <lineage>
        <taxon>Eukaryota</taxon>
        <taxon>Metazoa</taxon>
        <taxon>Ecdysozoa</taxon>
        <taxon>Arthropoda</taxon>
        <taxon>Hexapoda</taxon>
        <taxon>Insecta</taxon>
        <taxon>Pterygota</taxon>
        <taxon>Neoptera</taxon>
        <taxon>Endopterygota</taxon>
        <taxon>Hymenoptera</taxon>
        <taxon>Apocrita</taxon>
        <taxon>Proctotrupomorpha</taxon>
        <taxon>Chalcidoidea</taxon>
        <taxon>Aphelinidae</taxon>
        <taxon>Aphelininae</taxon>
        <taxon>Eretmocerus</taxon>
    </lineage>
</organism>
<keyword evidence="2" id="KW-1185">Reference proteome</keyword>
<dbReference type="Proteomes" id="UP001239111">
    <property type="component" value="Chromosome 3"/>
</dbReference>
<sequence length="241" mass="26991">MSKQGPLKELYAKCEKCSSTYHPSCAKRAEIRDNGSSRRCCQEVDDSTCNESITSRNDQYNSSIEDESKNEDLSEPESIESTNIKKSKEVNGASDELLGQIQKLIKNELKECTRNINDNIDTKTEAISSKMDCLNIEVDGDRQEKISHSMGNNGRVNVASQPSLSNIGYNTPPSTSQQSVSRLNSSSGIPYPNQLAHNEGILGSQQRRSHSKRPKIFANKMNQQARNHQQNAVFTFKTWEK</sequence>
<dbReference type="EMBL" id="CM056743">
    <property type="protein sequence ID" value="KAJ8671000.1"/>
    <property type="molecule type" value="Genomic_DNA"/>
</dbReference>
<evidence type="ECO:0000313" key="1">
    <source>
        <dbReference type="EMBL" id="KAJ8671000.1"/>
    </source>
</evidence>
<proteinExistence type="predicted"/>
<gene>
    <name evidence="1" type="ORF">QAD02_002259</name>
</gene>
<comment type="caution">
    <text evidence="1">The sequence shown here is derived from an EMBL/GenBank/DDBJ whole genome shotgun (WGS) entry which is preliminary data.</text>
</comment>
<reference evidence="1" key="1">
    <citation type="submission" date="2023-04" db="EMBL/GenBank/DDBJ databases">
        <title>A chromosome-level genome assembly of the parasitoid wasp Eretmocerus hayati.</title>
        <authorList>
            <person name="Zhong Y."/>
            <person name="Liu S."/>
            <person name="Liu Y."/>
        </authorList>
    </citation>
    <scope>NUCLEOTIDE SEQUENCE</scope>
    <source>
        <strain evidence="1">ZJU_SS_LIU_2023</strain>
    </source>
</reference>
<evidence type="ECO:0000313" key="2">
    <source>
        <dbReference type="Proteomes" id="UP001239111"/>
    </source>
</evidence>